<evidence type="ECO:0000256" key="2">
    <source>
        <dbReference type="SAM" id="Phobius"/>
    </source>
</evidence>
<dbReference type="AlphaFoldDB" id="A0AAV4X3Q3"/>
<feature type="compositionally biased region" description="Polar residues" evidence="1">
    <location>
        <begin position="170"/>
        <end position="179"/>
    </location>
</feature>
<feature type="transmembrane region" description="Helical" evidence="2">
    <location>
        <begin position="12"/>
        <end position="30"/>
    </location>
</feature>
<feature type="compositionally biased region" description="Basic and acidic residues" evidence="1">
    <location>
        <begin position="140"/>
        <end position="151"/>
    </location>
</feature>
<dbReference type="Proteomes" id="UP001054837">
    <property type="component" value="Unassembled WGS sequence"/>
</dbReference>
<feature type="region of interest" description="Disordered" evidence="1">
    <location>
        <begin position="409"/>
        <end position="430"/>
    </location>
</feature>
<protein>
    <submittedName>
        <fullName evidence="3">Uncharacterized protein</fullName>
    </submittedName>
</protein>
<keyword evidence="2" id="KW-0472">Membrane</keyword>
<organism evidence="3 4">
    <name type="scientific">Caerostris darwini</name>
    <dbReference type="NCBI Taxonomy" id="1538125"/>
    <lineage>
        <taxon>Eukaryota</taxon>
        <taxon>Metazoa</taxon>
        <taxon>Ecdysozoa</taxon>
        <taxon>Arthropoda</taxon>
        <taxon>Chelicerata</taxon>
        <taxon>Arachnida</taxon>
        <taxon>Araneae</taxon>
        <taxon>Araneomorphae</taxon>
        <taxon>Entelegynae</taxon>
        <taxon>Araneoidea</taxon>
        <taxon>Araneidae</taxon>
        <taxon>Caerostris</taxon>
    </lineage>
</organism>
<evidence type="ECO:0000256" key="1">
    <source>
        <dbReference type="SAM" id="MobiDB-lite"/>
    </source>
</evidence>
<keyword evidence="2" id="KW-0812">Transmembrane</keyword>
<sequence length="504" mass="57212">MFKIINLEAGVSLAHLLSSVILLWMAVINTRKFLLFRNKKLNLKLPMAKVDKTSLPENSRCLEPLTSDLNEVNNIMIVRVPNENKEENKMLFQLATLDRSIEGIKWPADDYVNEIIPNLPEMKVSEKDDSDFDYSNPDYNYERPQRPDYKTFVKKKNNTSSDKKEKCSNAEISQSNSAKNKFRSNKSIIRRECPQSKNIDPWLRKPWEPNSGINVLQPMNSHLVPNPLNNTFPAPVPPNIPLLSATAVGSCRQVSPSNANLYGNNCPIKRLSLLENPPNVSHPTFFQSGSSHPQSTNIARNFMPNNRFTNKNPTNANSYDTNFSLNDSFEYPRNTNSYQNTCNNMNIFPKPNAYVEQVGNGEANGINGYFGHESPRIFDNSQSSSGKFSNQTKRFSNPVEATNNCMEKTGNDEGGNNFDTYPASNSSTNTSVITKPIRNQRNKFNSSHSTGRFQNNNPQFFNSQIARGSNFSFSRGNRRNHHRIFQKPRFYRGPTCGPWVMNPN</sequence>
<keyword evidence="2" id="KW-1133">Transmembrane helix</keyword>
<evidence type="ECO:0000313" key="3">
    <source>
        <dbReference type="EMBL" id="GIY89890.1"/>
    </source>
</evidence>
<gene>
    <name evidence="3" type="ORF">CDAR_405851</name>
</gene>
<keyword evidence="4" id="KW-1185">Reference proteome</keyword>
<feature type="region of interest" description="Disordered" evidence="1">
    <location>
        <begin position="126"/>
        <end position="183"/>
    </location>
</feature>
<accession>A0AAV4X3Q3</accession>
<reference evidence="3 4" key="1">
    <citation type="submission" date="2021-06" db="EMBL/GenBank/DDBJ databases">
        <title>Caerostris darwini draft genome.</title>
        <authorList>
            <person name="Kono N."/>
            <person name="Arakawa K."/>
        </authorList>
    </citation>
    <scope>NUCLEOTIDE SEQUENCE [LARGE SCALE GENOMIC DNA]</scope>
</reference>
<proteinExistence type="predicted"/>
<name>A0AAV4X3Q3_9ARAC</name>
<evidence type="ECO:0000313" key="4">
    <source>
        <dbReference type="Proteomes" id="UP001054837"/>
    </source>
</evidence>
<feature type="compositionally biased region" description="Polar residues" evidence="1">
    <location>
        <begin position="417"/>
        <end position="430"/>
    </location>
</feature>
<comment type="caution">
    <text evidence="3">The sequence shown here is derived from an EMBL/GenBank/DDBJ whole genome shotgun (WGS) entry which is preliminary data.</text>
</comment>
<dbReference type="EMBL" id="BPLQ01015702">
    <property type="protein sequence ID" value="GIY89890.1"/>
    <property type="molecule type" value="Genomic_DNA"/>
</dbReference>